<dbReference type="InterPro" id="IPR034904">
    <property type="entry name" value="FSCA_dom_sf"/>
</dbReference>
<feature type="domain" description="NIF system FeS cluster assembly NifU C-terminal" evidence="2">
    <location>
        <begin position="8"/>
        <end position="60"/>
    </location>
</feature>
<comment type="function">
    <text evidence="1">May be involved in the formation or repair of [Fe-S] clusters present in iron-sulfur proteins.</text>
</comment>
<dbReference type="EMBL" id="AXUN02000090">
    <property type="protein sequence ID" value="ETA81541.1"/>
    <property type="molecule type" value="Genomic_DNA"/>
</dbReference>
<dbReference type="eggNOG" id="ENOG5030CBY">
    <property type="taxonomic scope" value="Bacteria"/>
</dbReference>
<name>V7I8D4_9CLOT</name>
<dbReference type="GO" id="GO:0016226">
    <property type="term" value="P:iron-sulfur cluster assembly"/>
    <property type="evidence" value="ECO:0007669"/>
    <property type="project" value="InterPro"/>
</dbReference>
<dbReference type="Pfam" id="PF01106">
    <property type="entry name" value="NifU"/>
    <property type="match status" value="1"/>
</dbReference>
<dbReference type="RefSeq" id="WP_023387829.1">
    <property type="nucleotide sequence ID" value="NZ_AXUN02000090.1"/>
</dbReference>
<dbReference type="SUPFAM" id="SSF117916">
    <property type="entry name" value="Fe-S cluster assembly (FSCA) domain-like"/>
    <property type="match status" value="1"/>
</dbReference>
<gene>
    <name evidence="3" type="ORF">T472_0205590</name>
</gene>
<reference evidence="3 4" key="1">
    <citation type="journal article" date="2014" name="Genome Announc.">
        <title>Genome Sequence of Youngiibacter fragilis, the Type Strain of the Genus Youngiibacter.</title>
        <authorList>
            <person name="Wawrik C.B."/>
            <person name="Callaghan A.V."/>
            <person name="Stamps B.W."/>
            <person name="Wawrik B."/>
        </authorList>
    </citation>
    <scope>NUCLEOTIDE SEQUENCE [LARGE SCALE GENOMIC DNA]</scope>
    <source>
        <strain evidence="3 4">232.1</strain>
    </source>
</reference>
<dbReference type="OrthoDB" id="9796965at2"/>
<sequence length="94" mass="10447">MGNLEEKVKNVIESEINVKLLEHDGWVELVRIEGDVANVRFRGACSSCGSTQDTLDTVLKPSLTAIDGIRDVRMISDVSEELLMFARSLMTHRG</sequence>
<evidence type="ECO:0000256" key="1">
    <source>
        <dbReference type="ARBA" id="ARBA00049958"/>
    </source>
</evidence>
<dbReference type="STRING" id="994573.T472_0205590"/>
<protein>
    <recommendedName>
        <fullName evidence="2">NIF system FeS cluster assembly NifU C-terminal domain-containing protein</fullName>
    </recommendedName>
</protein>
<keyword evidence="4" id="KW-1185">Reference proteome</keyword>
<dbReference type="GO" id="GO:0051536">
    <property type="term" value="F:iron-sulfur cluster binding"/>
    <property type="evidence" value="ECO:0007669"/>
    <property type="project" value="InterPro"/>
</dbReference>
<evidence type="ECO:0000259" key="2">
    <source>
        <dbReference type="Pfam" id="PF01106"/>
    </source>
</evidence>
<evidence type="ECO:0000313" key="4">
    <source>
        <dbReference type="Proteomes" id="UP000017747"/>
    </source>
</evidence>
<dbReference type="InterPro" id="IPR001075">
    <property type="entry name" value="NIF_FeS_clus_asmbl_NifU_C"/>
</dbReference>
<comment type="caution">
    <text evidence="3">The sequence shown here is derived from an EMBL/GenBank/DDBJ whole genome shotgun (WGS) entry which is preliminary data.</text>
</comment>
<dbReference type="GO" id="GO:0005506">
    <property type="term" value="F:iron ion binding"/>
    <property type="evidence" value="ECO:0007669"/>
    <property type="project" value="InterPro"/>
</dbReference>
<dbReference type="Gene3D" id="3.30.300.130">
    <property type="entry name" value="Fe-S cluster assembly (FSCA)"/>
    <property type="match status" value="1"/>
</dbReference>
<proteinExistence type="predicted"/>
<organism evidence="3 4">
    <name type="scientific">Youngiibacter fragilis 232.1</name>
    <dbReference type="NCBI Taxonomy" id="994573"/>
    <lineage>
        <taxon>Bacteria</taxon>
        <taxon>Bacillati</taxon>
        <taxon>Bacillota</taxon>
        <taxon>Clostridia</taxon>
        <taxon>Eubacteriales</taxon>
        <taxon>Clostridiaceae</taxon>
        <taxon>Youngiibacter</taxon>
    </lineage>
</organism>
<dbReference type="Proteomes" id="UP000017747">
    <property type="component" value="Unassembled WGS sequence"/>
</dbReference>
<accession>V7I8D4</accession>
<evidence type="ECO:0000313" key="3">
    <source>
        <dbReference type="EMBL" id="ETA81541.1"/>
    </source>
</evidence>
<dbReference type="AlphaFoldDB" id="V7I8D4"/>